<evidence type="ECO:0000256" key="2">
    <source>
        <dbReference type="ARBA" id="ARBA00022614"/>
    </source>
</evidence>
<evidence type="ECO:0000256" key="8">
    <source>
        <dbReference type="ARBA" id="ARBA00023180"/>
    </source>
</evidence>
<sequence length="214" mass="23160">MYVDSNGGWGSDVNLFQGTASSMGSPTTSRKEPADPIKALDLILFRGHEGYQTGYATLFASKLTLMEIGLKFPTHIPTAICMLTALVKIDLSDSKLFGSIPQEIGSLVNLVVLSLHGNQLDGCIPESIGNLKNLQRLFLQNNSLTGSIPAVLGTLTSLKSLLLSQNQFSGVVPTELENLTNLEVLFLVGNSFDEKPALHFQEYSVLTDFPLKSE</sequence>
<evidence type="ECO:0000256" key="6">
    <source>
        <dbReference type="ARBA" id="ARBA00022989"/>
    </source>
</evidence>
<accession>A0A1Y2CE76</accession>
<dbReference type="OrthoDB" id="676979at2759"/>
<dbReference type="InterPro" id="IPR032675">
    <property type="entry name" value="LRR_dom_sf"/>
</dbReference>
<dbReference type="STRING" id="329046.A0A1Y2CE76"/>
<dbReference type="Gene3D" id="3.80.10.10">
    <property type="entry name" value="Ribonuclease Inhibitor"/>
    <property type="match status" value="1"/>
</dbReference>
<evidence type="ECO:0000256" key="3">
    <source>
        <dbReference type="ARBA" id="ARBA00022692"/>
    </source>
</evidence>
<proteinExistence type="predicted"/>
<keyword evidence="4" id="KW-0732">Signal</keyword>
<dbReference type="PANTHER" id="PTHR48063">
    <property type="entry name" value="LRR RECEPTOR-LIKE KINASE"/>
    <property type="match status" value="1"/>
</dbReference>
<keyword evidence="6" id="KW-1133">Transmembrane helix</keyword>
<comment type="caution">
    <text evidence="10">The sequence shown here is derived from an EMBL/GenBank/DDBJ whole genome shotgun (WGS) entry which is preliminary data.</text>
</comment>
<organism evidence="10 11">
    <name type="scientific">Rhizoclosmatium globosum</name>
    <dbReference type="NCBI Taxonomy" id="329046"/>
    <lineage>
        <taxon>Eukaryota</taxon>
        <taxon>Fungi</taxon>
        <taxon>Fungi incertae sedis</taxon>
        <taxon>Chytridiomycota</taxon>
        <taxon>Chytridiomycota incertae sedis</taxon>
        <taxon>Chytridiomycetes</taxon>
        <taxon>Chytridiales</taxon>
        <taxon>Chytriomycetaceae</taxon>
        <taxon>Rhizoclosmatium</taxon>
    </lineage>
</organism>
<keyword evidence="7" id="KW-0472">Membrane</keyword>
<comment type="subcellular location">
    <subcellularLocation>
        <location evidence="1">Membrane</location>
    </subcellularLocation>
</comment>
<dbReference type="Proteomes" id="UP000193642">
    <property type="component" value="Unassembled WGS sequence"/>
</dbReference>
<evidence type="ECO:0000256" key="1">
    <source>
        <dbReference type="ARBA" id="ARBA00004370"/>
    </source>
</evidence>
<dbReference type="InterPro" id="IPR003591">
    <property type="entry name" value="Leu-rich_rpt_typical-subtyp"/>
</dbReference>
<dbReference type="SMART" id="SM00369">
    <property type="entry name" value="LRR_TYP"/>
    <property type="match status" value="4"/>
</dbReference>
<keyword evidence="11" id="KW-1185">Reference proteome</keyword>
<evidence type="ECO:0000256" key="4">
    <source>
        <dbReference type="ARBA" id="ARBA00022729"/>
    </source>
</evidence>
<evidence type="ECO:0000259" key="9">
    <source>
        <dbReference type="Pfam" id="PF23598"/>
    </source>
</evidence>
<dbReference type="SUPFAM" id="SSF52058">
    <property type="entry name" value="L domain-like"/>
    <property type="match status" value="1"/>
</dbReference>
<evidence type="ECO:0000313" key="11">
    <source>
        <dbReference type="Proteomes" id="UP000193642"/>
    </source>
</evidence>
<dbReference type="InterPro" id="IPR055414">
    <property type="entry name" value="LRR_R13L4/SHOC2-like"/>
</dbReference>
<keyword evidence="8" id="KW-0325">Glycoprotein</keyword>
<dbReference type="EMBL" id="MCGO01000020">
    <property type="protein sequence ID" value="ORY45349.1"/>
    <property type="molecule type" value="Genomic_DNA"/>
</dbReference>
<keyword evidence="5" id="KW-0677">Repeat</keyword>
<dbReference type="FunFam" id="3.80.10.10:FF:000719">
    <property type="entry name" value="MDIS1-interacting receptor like kinase 2 isoform A"/>
    <property type="match status" value="1"/>
</dbReference>
<dbReference type="AlphaFoldDB" id="A0A1Y2CE76"/>
<evidence type="ECO:0000256" key="7">
    <source>
        <dbReference type="ARBA" id="ARBA00023136"/>
    </source>
</evidence>
<keyword evidence="3" id="KW-0812">Transmembrane</keyword>
<evidence type="ECO:0000256" key="5">
    <source>
        <dbReference type="ARBA" id="ARBA00022737"/>
    </source>
</evidence>
<reference evidence="10 11" key="1">
    <citation type="submission" date="2016-07" db="EMBL/GenBank/DDBJ databases">
        <title>Pervasive Adenine N6-methylation of Active Genes in Fungi.</title>
        <authorList>
            <consortium name="DOE Joint Genome Institute"/>
            <person name="Mondo S.J."/>
            <person name="Dannebaum R.O."/>
            <person name="Kuo R.C."/>
            <person name="Labutti K."/>
            <person name="Haridas S."/>
            <person name="Kuo A."/>
            <person name="Salamov A."/>
            <person name="Ahrendt S.R."/>
            <person name="Lipzen A."/>
            <person name="Sullivan W."/>
            <person name="Andreopoulos W.B."/>
            <person name="Clum A."/>
            <person name="Lindquist E."/>
            <person name="Daum C."/>
            <person name="Ramamoorthy G.K."/>
            <person name="Gryganskyi A."/>
            <person name="Culley D."/>
            <person name="Magnuson J.K."/>
            <person name="James T.Y."/>
            <person name="O'Malley M.A."/>
            <person name="Stajich J.E."/>
            <person name="Spatafora J.W."/>
            <person name="Visel A."/>
            <person name="Grigoriev I.V."/>
        </authorList>
    </citation>
    <scope>NUCLEOTIDE SEQUENCE [LARGE SCALE GENOMIC DNA]</scope>
    <source>
        <strain evidence="10 11">JEL800</strain>
    </source>
</reference>
<feature type="domain" description="Disease resistance R13L4/SHOC-2-like LRR" evidence="9">
    <location>
        <begin position="80"/>
        <end position="193"/>
    </location>
</feature>
<gene>
    <name evidence="10" type="ORF">BCR33DRAFT_737690</name>
</gene>
<name>A0A1Y2CE76_9FUNG</name>
<dbReference type="Pfam" id="PF23598">
    <property type="entry name" value="LRR_14"/>
    <property type="match status" value="1"/>
</dbReference>
<keyword evidence="2" id="KW-0433">Leucine-rich repeat</keyword>
<evidence type="ECO:0000313" key="10">
    <source>
        <dbReference type="EMBL" id="ORY45349.1"/>
    </source>
</evidence>
<dbReference type="GO" id="GO:0016020">
    <property type="term" value="C:membrane"/>
    <property type="evidence" value="ECO:0007669"/>
    <property type="project" value="UniProtKB-SubCell"/>
</dbReference>
<dbReference type="PANTHER" id="PTHR48063:SF112">
    <property type="entry name" value="RECEPTOR LIKE PROTEIN 30-LIKE"/>
    <property type="match status" value="1"/>
</dbReference>
<protein>
    <submittedName>
        <fullName evidence="10">L domain-like protein</fullName>
    </submittedName>
</protein>
<dbReference type="InterPro" id="IPR046956">
    <property type="entry name" value="RLP23-like"/>
</dbReference>